<protein>
    <recommendedName>
        <fullName evidence="4">DUF3780 domain-containing protein</fullName>
    </recommendedName>
</protein>
<dbReference type="EMBL" id="LJZR01000037">
    <property type="protein sequence ID" value="KPQ33159.1"/>
    <property type="molecule type" value="Genomic_DNA"/>
</dbReference>
<comment type="caution">
    <text evidence="2">The sequence shown here is derived from an EMBL/GenBank/DDBJ whole genome shotgun (WGS) entry which is preliminary data.</text>
</comment>
<dbReference type="AlphaFoldDB" id="A0A0P7ZSK8"/>
<evidence type="ECO:0000313" key="2">
    <source>
        <dbReference type="EMBL" id="KPQ33159.1"/>
    </source>
</evidence>
<dbReference type="InterPro" id="IPR024220">
    <property type="entry name" value="DUF3780"/>
</dbReference>
<reference evidence="2 3" key="1">
    <citation type="submission" date="2015-09" db="EMBL/GenBank/DDBJ databases">
        <title>Identification and resolution of microdiversity through metagenomic sequencing of parallel consortia.</title>
        <authorList>
            <person name="Nelson W.C."/>
            <person name="Romine M.F."/>
            <person name="Lindemann S.R."/>
        </authorList>
    </citation>
    <scope>NUCLEOTIDE SEQUENCE [LARGE SCALE GENOMIC DNA]</scope>
    <source>
        <strain evidence="2">Ana</strain>
    </source>
</reference>
<dbReference type="Pfam" id="PF12635">
    <property type="entry name" value="DUF3780"/>
    <property type="match status" value="1"/>
</dbReference>
<evidence type="ECO:0000256" key="1">
    <source>
        <dbReference type="SAM" id="MobiDB-lite"/>
    </source>
</evidence>
<gene>
    <name evidence="2" type="ORF">HLUCCA11_19335</name>
</gene>
<accession>A0A0P7ZSK8</accession>
<dbReference type="STRING" id="1666911.HLUCCA11_19335"/>
<sequence length="219" mass="24477">MTMATDLKKTTPKKTPTKSANKADKVAHATQGFGVPLTAAPHHFVVVIPRGNQQPVQIVEDLGMHVHSDESEVLDRVVLPRSIWTEIASPVKRMFNERLKAHALKPGQWKVGNNRVDRLLGKELCVLAWAVEDLEEEKVGAALRNWLSLRPEERWWLFGMTASTVGGLNDKGKGWRMALKYALGDSPQAVILETRKVQTQAPKKSKPDDGYETLPLFQN</sequence>
<name>A0A0P7ZSK8_9CYAN</name>
<dbReference type="PATRIC" id="fig|1666911.3.peg.2154"/>
<dbReference type="Proteomes" id="UP000050465">
    <property type="component" value="Unassembled WGS sequence"/>
</dbReference>
<organism evidence="2 3">
    <name type="scientific">Phormidesmis priestleyi Ana</name>
    <dbReference type="NCBI Taxonomy" id="1666911"/>
    <lineage>
        <taxon>Bacteria</taxon>
        <taxon>Bacillati</taxon>
        <taxon>Cyanobacteriota</taxon>
        <taxon>Cyanophyceae</taxon>
        <taxon>Leptolyngbyales</taxon>
        <taxon>Leptolyngbyaceae</taxon>
        <taxon>Phormidesmis</taxon>
    </lineage>
</organism>
<feature type="region of interest" description="Disordered" evidence="1">
    <location>
        <begin position="197"/>
        <end position="219"/>
    </location>
</feature>
<evidence type="ECO:0000313" key="3">
    <source>
        <dbReference type="Proteomes" id="UP000050465"/>
    </source>
</evidence>
<proteinExistence type="predicted"/>
<feature type="region of interest" description="Disordered" evidence="1">
    <location>
        <begin position="1"/>
        <end position="23"/>
    </location>
</feature>
<dbReference type="NCBIfam" id="NF042961">
    <property type="entry name" value="DUF3780_antiphage"/>
    <property type="match status" value="1"/>
</dbReference>
<evidence type="ECO:0008006" key="4">
    <source>
        <dbReference type="Google" id="ProtNLM"/>
    </source>
</evidence>